<evidence type="ECO:0000313" key="2">
    <source>
        <dbReference type="EMBL" id="RJT42014.1"/>
    </source>
</evidence>
<feature type="transmembrane region" description="Helical" evidence="1">
    <location>
        <begin position="297"/>
        <end position="314"/>
    </location>
</feature>
<evidence type="ECO:0008006" key="4">
    <source>
        <dbReference type="Google" id="ProtNLM"/>
    </source>
</evidence>
<dbReference type="RefSeq" id="WP_120012970.1">
    <property type="nucleotide sequence ID" value="NZ_QZWZ01000002.1"/>
</dbReference>
<keyword evidence="1" id="KW-0812">Transmembrane</keyword>
<dbReference type="EMBL" id="QZWZ01000002">
    <property type="protein sequence ID" value="RJT42014.1"/>
    <property type="molecule type" value="Genomic_DNA"/>
</dbReference>
<feature type="transmembrane region" description="Helical" evidence="1">
    <location>
        <begin position="81"/>
        <end position="104"/>
    </location>
</feature>
<protein>
    <recommendedName>
        <fullName evidence="4">Glycosyltransferase RgtA/B/C/D-like domain-containing protein</fullName>
    </recommendedName>
</protein>
<keyword evidence="3" id="KW-1185">Reference proteome</keyword>
<dbReference type="Proteomes" id="UP000272706">
    <property type="component" value="Unassembled WGS sequence"/>
</dbReference>
<accession>A0A3A5L926</accession>
<dbReference type="AlphaFoldDB" id="A0A3A5L926"/>
<evidence type="ECO:0000256" key="1">
    <source>
        <dbReference type="SAM" id="Phobius"/>
    </source>
</evidence>
<feature type="transmembrane region" description="Helical" evidence="1">
    <location>
        <begin position="140"/>
        <end position="158"/>
    </location>
</feature>
<feature type="transmembrane region" description="Helical" evidence="1">
    <location>
        <begin position="266"/>
        <end position="285"/>
    </location>
</feature>
<feature type="transmembrane region" description="Helical" evidence="1">
    <location>
        <begin position="110"/>
        <end position="128"/>
    </location>
</feature>
<feature type="transmembrane region" description="Helical" evidence="1">
    <location>
        <begin position="402"/>
        <end position="425"/>
    </location>
</feature>
<reference evidence="2 3" key="1">
    <citation type="submission" date="2018-09" db="EMBL/GenBank/DDBJ databases">
        <title>Mesorhizobium carmichaelinearum sp. nov. isolated from Carmichaelinea spp. root nodules in New Zealand.</title>
        <authorList>
            <person name="De Meyer S.E."/>
        </authorList>
    </citation>
    <scope>NUCLEOTIDE SEQUENCE [LARGE SCALE GENOMIC DNA]</scope>
    <source>
        <strain evidence="2 3">ICMP19557</strain>
    </source>
</reference>
<proteinExistence type="predicted"/>
<organism evidence="2 3">
    <name type="scientific">Mesorhizobium waimense</name>
    <dbReference type="NCBI Taxonomy" id="1300307"/>
    <lineage>
        <taxon>Bacteria</taxon>
        <taxon>Pseudomonadati</taxon>
        <taxon>Pseudomonadota</taxon>
        <taxon>Alphaproteobacteria</taxon>
        <taxon>Hyphomicrobiales</taxon>
        <taxon>Phyllobacteriaceae</taxon>
        <taxon>Mesorhizobium</taxon>
    </lineage>
</organism>
<comment type="caution">
    <text evidence="2">The sequence shown here is derived from an EMBL/GenBank/DDBJ whole genome shotgun (WGS) entry which is preliminary data.</text>
</comment>
<sequence length="546" mass="57592">MSSQVGFSRIAAAGVVLFVILVYATSDGTVPVLPDEVGYLAIAKYLATGEALNLSTLANYSFGHAVLLTPAFWVTSDVATVYRIGVVVSCLATAMVPVVLIGIAEKIGQPRSLFLVACSFLVAVFPAYSYHNAVVWSDATFRLAFLLTVFAFTSAWVAGRPWRWVLFGAMVIILYAIHPRALGIVPVAFVALVVARAMQKATWTEVGASAAAMLLLWFGVDAANNHFEIAIWGRDLSQSGRIAGFLQALMTPYGFKSAVAVSIGQLWSLIASSLGFFVVGLLACWQMVQSRPAVRPMILFSVAAMLAITAASVMQMMTPGRIDHVIYGRYVDGASTVIVWLGLVWLGQREKQASAIVLVIGSVLVTAVIVLKPFIHAPLAPVVAPTISGLLWVDFTGPGIHLAPLLTIIAMGSLMAVAVSSSSLALSSRPWTALAVVAVAVIGASSCALLSAKRAHTVRANYVKATAAIYAKANGRPIHWDVSDAGDGETTIDQFSAASETMPPSDIAATDIPIGDAAVVPDGFQKAGYSLLGDLPNATKLIVRSQ</sequence>
<feature type="transmembrane region" description="Helical" evidence="1">
    <location>
        <begin position="431"/>
        <end position="452"/>
    </location>
</feature>
<feature type="transmembrane region" description="Helical" evidence="1">
    <location>
        <begin position="201"/>
        <end position="220"/>
    </location>
</feature>
<feature type="transmembrane region" description="Helical" evidence="1">
    <location>
        <begin position="353"/>
        <end position="371"/>
    </location>
</feature>
<feature type="transmembrane region" description="Helical" evidence="1">
    <location>
        <begin position="164"/>
        <end position="194"/>
    </location>
</feature>
<feature type="transmembrane region" description="Helical" evidence="1">
    <location>
        <begin position="326"/>
        <end position="346"/>
    </location>
</feature>
<gene>
    <name evidence="2" type="ORF">D3227_04875</name>
</gene>
<keyword evidence="1" id="KW-0472">Membrane</keyword>
<evidence type="ECO:0000313" key="3">
    <source>
        <dbReference type="Proteomes" id="UP000272706"/>
    </source>
</evidence>
<feature type="transmembrane region" description="Helical" evidence="1">
    <location>
        <begin position="377"/>
        <end position="395"/>
    </location>
</feature>
<keyword evidence="1" id="KW-1133">Transmembrane helix</keyword>
<dbReference type="OrthoDB" id="3462168at2"/>
<feature type="transmembrane region" description="Helical" evidence="1">
    <location>
        <begin position="57"/>
        <end position="74"/>
    </location>
</feature>
<name>A0A3A5L926_9HYPH</name>